<evidence type="ECO:0000313" key="1">
    <source>
        <dbReference type="EMBL" id="GAI03696.1"/>
    </source>
</evidence>
<dbReference type="Gene3D" id="2.60.120.200">
    <property type="match status" value="1"/>
</dbReference>
<gene>
    <name evidence="1" type="ORF">S06H3_16937</name>
</gene>
<reference evidence="1" key="1">
    <citation type="journal article" date="2014" name="Front. Microbiol.">
        <title>High frequency of phylogenetically diverse reductive dehalogenase-homologous genes in deep subseafloor sedimentary metagenomes.</title>
        <authorList>
            <person name="Kawai M."/>
            <person name="Futagami T."/>
            <person name="Toyoda A."/>
            <person name="Takaki Y."/>
            <person name="Nishi S."/>
            <person name="Hori S."/>
            <person name="Arai W."/>
            <person name="Tsubouchi T."/>
            <person name="Morono Y."/>
            <person name="Uchiyama I."/>
            <person name="Ito T."/>
            <person name="Fujiyama A."/>
            <person name="Inagaki F."/>
            <person name="Takami H."/>
        </authorList>
    </citation>
    <scope>NUCLEOTIDE SEQUENCE</scope>
    <source>
        <strain evidence="1">Expedition CK06-06</strain>
    </source>
</reference>
<sequence>MEPVWLKLERYGNEFNAYYTTDLESVPWISMSWNPRTVEMSDTVYIGLAVTSHQSGEVRTFTFDNVSTELPKIALRPSPADGSLHEDTLVNLGWNPGDGA</sequence>
<feature type="non-terminal residue" evidence="1">
    <location>
        <position position="100"/>
    </location>
</feature>
<accession>X1LCW1</accession>
<proteinExistence type="predicted"/>
<name>X1LCW1_9ZZZZ</name>
<comment type="caution">
    <text evidence="1">The sequence shown here is derived from an EMBL/GenBank/DDBJ whole genome shotgun (WGS) entry which is preliminary data.</text>
</comment>
<protein>
    <submittedName>
        <fullName evidence="1">Uncharacterized protein</fullName>
    </submittedName>
</protein>
<organism evidence="1">
    <name type="scientific">marine sediment metagenome</name>
    <dbReference type="NCBI Taxonomy" id="412755"/>
    <lineage>
        <taxon>unclassified sequences</taxon>
        <taxon>metagenomes</taxon>
        <taxon>ecological metagenomes</taxon>
    </lineage>
</organism>
<dbReference type="AlphaFoldDB" id="X1LCW1"/>
<dbReference type="EMBL" id="BARV01008422">
    <property type="protein sequence ID" value="GAI03696.1"/>
    <property type="molecule type" value="Genomic_DNA"/>
</dbReference>